<evidence type="ECO:0000256" key="1">
    <source>
        <dbReference type="ARBA" id="ARBA00023125"/>
    </source>
</evidence>
<feature type="region of interest" description="Disordered" evidence="3">
    <location>
        <begin position="311"/>
        <end position="358"/>
    </location>
</feature>
<protein>
    <submittedName>
        <fullName evidence="5">Integrase</fullName>
    </submittedName>
</protein>
<dbReference type="SUPFAM" id="SSF56349">
    <property type="entry name" value="DNA breaking-rejoining enzymes"/>
    <property type="match status" value="1"/>
</dbReference>
<name>A0A3N1GKH7_9ACTN</name>
<dbReference type="EMBL" id="RJKL01000001">
    <property type="protein sequence ID" value="ROP30698.1"/>
    <property type="molecule type" value="Genomic_DNA"/>
</dbReference>
<evidence type="ECO:0000259" key="4">
    <source>
        <dbReference type="PROSITE" id="PS51898"/>
    </source>
</evidence>
<dbReference type="Gene3D" id="1.10.150.130">
    <property type="match status" value="1"/>
</dbReference>
<dbReference type="InterPro" id="IPR002104">
    <property type="entry name" value="Integrase_catalytic"/>
</dbReference>
<proteinExistence type="predicted"/>
<dbReference type="AlphaFoldDB" id="A0A3N1GKH7"/>
<evidence type="ECO:0000256" key="2">
    <source>
        <dbReference type="ARBA" id="ARBA00023172"/>
    </source>
</evidence>
<dbReference type="InterPro" id="IPR011010">
    <property type="entry name" value="DNA_brk_join_enz"/>
</dbReference>
<dbReference type="InterPro" id="IPR013762">
    <property type="entry name" value="Integrase-like_cat_sf"/>
</dbReference>
<evidence type="ECO:0000313" key="6">
    <source>
        <dbReference type="Proteomes" id="UP000271683"/>
    </source>
</evidence>
<dbReference type="Pfam" id="PF00589">
    <property type="entry name" value="Phage_integrase"/>
    <property type="match status" value="1"/>
</dbReference>
<dbReference type="PANTHER" id="PTHR30349:SF91">
    <property type="entry name" value="INTA PROTEIN"/>
    <property type="match status" value="1"/>
</dbReference>
<dbReference type="Proteomes" id="UP000271683">
    <property type="component" value="Unassembled WGS sequence"/>
</dbReference>
<accession>A0A3N1GKH7</accession>
<dbReference type="PROSITE" id="PS51898">
    <property type="entry name" value="TYR_RECOMBINASE"/>
    <property type="match status" value="1"/>
</dbReference>
<dbReference type="GO" id="GO:0015074">
    <property type="term" value="P:DNA integration"/>
    <property type="evidence" value="ECO:0007669"/>
    <property type="project" value="InterPro"/>
</dbReference>
<comment type="caution">
    <text evidence="5">The sequence shown here is derived from an EMBL/GenBank/DDBJ whole genome shotgun (WGS) entry which is preliminary data.</text>
</comment>
<dbReference type="InterPro" id="IPR050090">
    <property type="entry name" value="Tyrosine_recombinase_XerCD"/>
</dbReference>
<dbReference type="CDD" id="cd01189">
    <property type="entry name" value="INT_ICEBs1_C_like"/>
    <property type="match status" value="1"/>
</dbReference>
<dbReference type="Gene3D" id="1.10.443.10">
    <property type="entry name" value="Intergrase catalytic core"/>
    <property type="match status" value="1"/>
</dbReference>
<sequence>MEIEESNRLRRAAIAEPTKIKGREARRRARSAIEAMPPFRRTTGPATRQHIKATLRAALNVAISLNLLTFNPAAHVEIDAVKRPTAVVWTAARVERWQESGLRPSPVMVWTPAQFGRFLDAISGDPPVLPLSCLRFRGLRRGELCGLRWEDVDLDAGTITVTTQLIEYAGEVHESDPKSEAGARIVALDTESIETFRRHRTCQIMARIDAGDAWIETGRVFTREDGSWLAPGWLSDYFERLIRRLGLPTIRLHDLRHLGATLAHAAGVTMKTIQAMLGHSSEHFTANTYTSVLPEVAVEAAEAAALIVPRQTPSGARSAPAGRRCIEEREGPRASASDETPAQGHYHPEPPDGIEPSTYALRVRRSSRLS</sequence>
<evidence type="ECO:0000313" key="5">
    <source>
        <dbReference type="EMBL" id="ROP30698.1"/>
    </source>
</evidence>
<reference evidence="5 6" key="1">
    <citation type="submission" date="2018-11" db="EMBL/GenBank/DDBJ databases">
        <title>Sequencing the genomes of 1000 actinobacteria strains.</title>
        <authorList>
            <person name="Klenk H.-P."/>
        </authorList>
    </citation>
    <scope>NUCLEOTIDE SEQUENCE [LARGE SCALE GENOMIC DNA]</scope>
    <source>
        <strain evidence="5 6">DSM 43634</strain>
    </source>
</reference>
<dbReference type="InterPro" id="IPR010998">
    <property type="entry name" value="Integrase_recombinase_N"/>
</dbReference>
<dbReference type="PANTHER" id="PTHR30349">
    <property type="entry name" value="PHAGE INTEGRASE-RELATED"/>
    <property type="match status" value="1"/>
</dbReference>
<organism evidence="5 6">
    <name type="scientific">Couchioplanes caeruleus</name>
    <dbReference type="NCBI Taxonomy" id="56438"/>
    <lineage>
        <taxon>Bacteria</taxon>
        <taxon>Bacillati</taxon>
        <taxon>Actinomycetota</taxon>
        <taxon>Actinomycetes</taxon>
        <taxon>Micromonosporales</taxon>
        <taxon>Micromonosporaceae</taxon>
        <taxon>Couchioplanes</taxon>
    </lineage>
</organism>
<keyword evidence="1" id="KW-0238">DNA-binding</keyword>
<gene>
    <name evidence="5" type="ORF">EDD30_3558</name>
</gene>
<keyword evidence="2" id="KW-0233">DNA recombination</keyword>
<evidence type="ECO:0000256" key="3">
    <source>
        <dbReference type="SAM" id="MobiDB-lite"/>
    </source>
</evidence>
<dbReference type="GO" id="GO:0006310">
    <property type="term" value="P:DNA recombination"/>
    <property type="evidence" value="ECO:0007669"/>
    <property type="project" value="UniProtKB-KW"/>
</dbReference>
<dbReference type="GO" id="GO:0003677">
    <property type="term" value="F:DNA binding"/>
    <property type="evidence" value="ECO:0007669"/>
    <property type="project" value="UniProtKB-KW"/>
</dbReference>
<feature type="domain" description="Tyr recombinase" evidence="4">
    <location>
        <begin position="105"/>
        <end position="302"/>
    </location>
</feature>